<dbReference type="Proteomes" id="UP001163823">
    <property type="component" value="Chromosome 12"/>
</dbReference>
<sequence>MILIRAKTVAQIKAISLHLRHKHTQSRPFPSRYAKRVRTIPLHERAHTPTPKLRKKIPFVDEVKEVYDPEEALSLFQEYKEMGFKHDYPSYSALLYKLAHSRNFGAVETVLDHIQNRNIYCRETIFVALIQHYGKAQLPVKAIELFHRMRQFNCVRTLQSFNALLNTLVDSDLFSDANEIFERSYKTGFRPNSVSFNIIIKGWLVKERVIWIKQCPMLEDMTQKRKYPNEVTYALLMEGLCSVGKYVEAKKMMFDMAYRGCKPRLVNFGVLMSHLGKTGKIEEAKSLLHEMKKRRFKPDVVIYNILINYLCKESRVSEAYKIWTEMQVSGCAPNAATYRMMVDGFCRVDDFERGLSVLNAMLTSRHYPRSETFNCLVVGLLNSGKIDFACFVLEEMEKRKMQFNLEGWETLVRYACGENRDATGLVTELTSIPWLH</sequence>
<proteinExistence type="predicted"/>
<dbReference type="Gene3D" id="1.25.40.10">
    <property type="entry name" value="Tetratricopeptide repeat domain"/>
    <property type="match status" value="3"/>
</dbReference>
<dbReference type="EMBL" id="JARAOO010000012">
    <property type="protein sequence ID" value="KAJ7947716.1"/>
    <property type="molecule type" value="Genomic_DNA"/>
</dbReference>
<feature type="repeat" description="PPR" evidence="2">
    <location>
        <begin position="369"/>
        <end position="403"/>
    </location>
</feature>
<feature type="repeat" description="PPR" evidence="2">
    <location>
        <begin position="334"/>
        <end position="368"/>
    </location>
</feature>
<feature type="repeat" description="PPR" evidence="2">
    <location>
        <begin position="157"/>
        <end position="191"/>
    </location>
</feature>
<dbReference type="PANTHER" id="PTHR47942:SF41">
    <property type="entry name" value="OS05G0548600 PROTEIN"/>
    <property type="match status" value="1"/>
</dbReference>
<evidence type="ECO:0000256" key="2">
    <source>
        <dbReference type="PROSITE-ProRule" id="PRU00708"/>
    </source>
</evidence>
<gene>
    <name evidence="3" type="ORF">O6P43_028291</name>
</gene>
<accession>A0AAD7KYY6</accession>
<dbReference type="NCBIfam" id="TIGR00756">
    <property type="entry name" value="PPR"/>
    <property type="match status" value="6"/>
</dbReference>
<dbReference type="PROSITE" id="PS51375">
    <property type="entry name" value="PPR"/>
    <property type="match status" value="6"/>
</dbReference>
<dbReference type="PANTHER" id="PTHR47942">
    <property type="entry name" value="TETRATRICOPEPTIDE REPEAT (TPR)-LIKE SUPERFAMILY PROTEIN-RELATED"/>
    <property type="match status" value="1"/>
</dbReference>
<keyword evidence="4" id="KW-1185">Reference proteome</keyword>
<dbReference type="Pfam" id="PF01535">
    <property type="entry name" value="PPR"/>
    <property type="match status" value="4"/>
</dbReference>
<reference evidence="3" key="1">
    <citation type="journal article" date="2023" name="Science">
        <title>Elucidation of the pathway for biosynthesis of saponin adjuvants from the soapbark tree.</title>
        <authorList>
            <person name="Reed J."/>
            <person name="Orme A."/>
            <person name="El-Demerdash A."/>
            <person name="Owen C."/>
            <person name="Martin L.B.B."/>
            <person name="Misra R.C."/>
            <person name="Kikuchi S."/>
            <person name="Rejzek M."/>
            <person name="Martin A.C."/>
            <person name="Harkess A."/>
            <person name="Leebens-Mack J."/>
            <person name="Louveau T."/>
            <person name="Stephenson M.J."/>
            <person name="Osbourn A."/>
        </authorList>
    </citation>
    <scope>NUCLEOTIDE SEQUENCE</scope>
    <source>
        <strain evidence="3">S10</strain>
    </source>
</reference>
<feature type="repeat" description="PPR" evidence="2">
    <location>
        <begin position="229"/>
        <end position="263"/>
    </location>
</feature>
<dbReference type="KEGG" id="qsa:O6P43_028291"/>
<organism evidence="3 4">
    <name type="scientific">Quillaja saponaria</name>
    <name type="common">Soap bark tree</name>
    <dbReference type="NCBI Taxonomy" id="32244"/>
    <lineage>
        <taxon>Eukaryota</taxon>
        <taxon>Viridiplantae</taxon>
        <taxon>Streptophyta</taxon>
        <taxon>Embryophyta</taxon>
        <taxon>Tracheophyta</taxon>
        <taxon>Spermatophyta</taxon>
        <taxon>Magnoliopsida</taxon>
        <taxon>eudicotyledons</taxon>
        <taxon>Gunneridae</taxon>
        <taxon>Pentapetalae</taxon>
        <taxon>rosids</taxon>
        <taxon>fabids</taxon>
        <taxon>Fabales</taxon>
        <taxon>Quillajaceae</taxon>
        <taxon>Quillaja</taxon>
    </lineage>
</organism>
<feature type="repeat" description="PPR" evidence="2">
    <location>
        <begin position="299"/>
        <end position="333"/>
    </location>
</feature>
<protein>
    <submittedName>
        <fullName evidence="3">Pentatricopeptide repeat-containing protein</fullName>
    </submittedName>
</protein>
<dbReference type="InterPro" id="IPR011990">
    <property type="entry name" value="TPR-like_helical_dom_sf"/>
</dbReference>
<dbReference type="InterPro" id="IPR002885">
    <property type="entry name" value="PPR_rpt"/>
</dbReference>
<evidence type="ECO:0000256" key="1">
    <source>
        <dbReference type="ARBA" id="ARBA00022737"/>
    </source>
</evidence>
<dbReference type="Pfam" id="PF13041">
    <property type="entry name" value="PPR_2"/>
    <property type="match status" value="1"/>
</dbReference>
<evidence type="ECO:0000313" key="3">
    <source>
        <dbReference type="EMBL" id="KAJ7947716.1"/>
    </source>
</evidence>
<keyword evidence="1" id="KW-0677">Repeat</keyword>
<name>A0AAD7KYY6_QUISA</name>
<feature type="repeat" description="PPR" evidence="2">
    <location>
        <begin position="264"/>
        <end position="298"/>
    </location>
</feature>
<evidence type="ECO:0000313" key="4">
    <source>
        <dbReference type="Proteomes" id="UP001163823"/>
    </source>
</evidence>
<comment type="caution">
    <text evidence="3">The sequence shown here is derived from an EMBL/GenBank/DDBJ whole genome shotgun (WGS) entry which is preliminary data.</text>
</comment>
<dbReference type="InterPro" id="IPR051222">
    <property type="entry name" value="PPR/CCM1_RNA-binding"/>
</dbReference>
<dbReference type="AlphaFoldDB" id="A0AAD7KYY6"/>